<dbReference type="HOGENOM" id="CLU_2464537_0_0_11"/>
<gene>
    <name evidence="1" type="ordered locus">FRAAL0830</name>
</gene>
<dbReference type="OrthoDB" id="3767110at2"/>
<proteinExistence type="predicted"/>
<evidence type="ECO:0000313" key="1">
    <source>
        <dbReference type="EMBL" id="CAJ59498.1"/>
    </source>
</evidence>
<dbReference type="AlphaFoldDB" id="Q0RSG4"/>
<sequence length="88" mass="9721">MLVWHPSEATALATAAAMGARGRVEIRDNGTPIDLTDRSAGIDYLTFRRLAEALNVSPGKLDQLRAELHQGQPADERFPLWPVQPRIC</sequence>
<keyword evidence="2" id="KW-1185">Reference proteome</keyword>
<organism evidence="1 2">
    <name type="scientific">Frankia alni (strain DSM 45986 / CECT 9034 / ACN14a)</name>
    <dbReference type="NCBI Taxonomy" id="326424"/>
    <lineage>
        <taxon>Bacteria</taxon>
        <taxon>Bacillati</taxon>
        <taxon>Actinomycetota</taxon>
        <taxon>Actinomycetes</taxon>
        <taxon>Frankiales</taxon>
        <taxon>Frankiaceae</taxon>
        <taxon>Frankia</taxon>
    </lineage>
</organism>
<reference evidence="1 2" key="1">
    <citation type="journal article" date="2007" name="Genome Res.">
        <title>Genome characteristics of facultatively symbiotic Frankia sp. strains reflect host range and host plant biogeography.</title>
        <authorList>
            <person name="Normand P."/>
            <person name="Lapierre P."/>
            <person name="Tisa L.S."/>
            <person name="Gogarten J.P."/>
            <person name="Alloisio N."/>
            <person name="Bagnarol E."/>
            <person name="Bassi C.A."/>
            <person name="Berry A.M."/>
            <person name="Bickhart D.M."/>
            <person name="Choisne N."/>
            <person name="Couloux A."/>
            <person name="Cournoyer B."/>
            <person name="Cruveiller S."/>
            <person name="Daubin V."/>
            <person name="Demange N."/>
            <person name="Francino M.P."/>
            <person name="Goltsman E."/>
            <person name="Huang Y."/>
            <person name="Kopp O.R."/>
            <person name="Labarre L."/>
            <person name="Lapidus A."/>
            <person name="Lavire C."/>
            <person name="Marechal J."/>
            <person name="Martinez M."/>
            <person name="Mastronunzio J.E."/>
            <person name="Mullin B.C."/>
            <person name="Niemann J."/>
            <person name="Pujic P."/>
            <person name="Rawnsley T."/>
            <person name="Rouy Z."/>
            <person name="Schenowitz C."/>
            <person name="Sellstedt A."/>
            <person name="Tavares F."/>
            <person name="Tomkins J.P."/>
            <person name="Vallenet D."/>
            <person name="Valverde C."/>
            <person name="Wall L.G."/>
            <person name="Wang Y."/>
            <person name="Medigue C."/>
            <person name="Benson D.R."/>
        </authorList>
    </citation>
    <scope>NUCLEOTIDE SEQUENCE [LARGE SCALE GENOMIC DNA]</scope>
    <source>
        <strain evidence="2">DSM 45986 / CECT 9034 / ACN14a</strain>
    </source>
</reference>
<accession>Q0RSG4</accession>
<evidence type="ECO:0000313" key="2">
    <source>
        <dbReference type="Proteomes" id="UP000000657"/>
    </source>
</evidence>
<name>Q0RSG4_FRAAA</name>
<dbReference type="Proteomes" id="UP000000657">
    <property type="component" value="Chromosome"/>
</dbReference>
<dbReference type="EMBL" id="CT573213">
    <property type="protein sequence ID" value="CAJ59498.1"/>
    <property type="molecule type" value="Genomic_DNA"/>
</dbReference>
<dbReference type="KEGG" id="fal:FRAAL0830"/>
<protein>
    <submittedName>
        <fullName evidence="1">Uncharacterized protein</fullName>
    </submittedName>
</protein>